<evidence type="ECO:0000313" key="2">
    <source>
        <dbReference type="EMBL" id="KUL03603.1"/>
    </source>
</evidence>
<dbReference type="PATRIC" id="fig|2198.3.peg.240"/>
<reference evidence="1" key="1">
    <citation type="journal article" date="2015" name="MBio">
        <title>Genome-resolved metagenomic analysis reveals roles for candidate phyla and other microbial community members in biogeochemical transformations in oil reservoirs.</title>
        <authorList>
            <person name="Hu P."/>
            <person name="Tom L."/>
            <person name="Singh A."/>
            <person name="Thomas B.C."/>
            <person name="Baker B.J."/>
            <person name="Piceno Y.M."/>
            <person name="Andersen G.L."/>
            <person name="Banfield J.F."/>
        </authorList>
    </citation>
    <scope>NUCLEOTIDE SEQUENCE [LARGE SCALE GENOMIC DNA]</scope>
    <source>
        <strain evidence="1">62_101</strain>
        <strain evidence="2">63_41</strain>
    </source>
</reference>
<dbReference type="EMBL" id="LGGD01000099">
    <property type="protein sequence ID" value="KUK61821.1"/>
    <property type="molecule type" value="Genomic_DNA"/>
</dbReference>
<sequence length="63" mass="7231">MDFQRYSMWACVKHSDGRTEEREFPAGIYIEIGDILEDGSVVVDLPYPDDIDDDAEALDLYDD</sequence>
<protein>
    <submittedName>
        <fullName evidence="1">Uncharacterized protein</fullName>
    </submittedName>
</protein>
<evidence type="ECO:0000313" key="1">
    <source>
        <dbReference type="EMBL" id="KUK61821.1"/>
    </source>
</evidence>
<dbReference type="Proteomes" id="UP000054323">
    <property type="component" value="Unassembled WGS sequence"/>
</dbReference>
<accession>A0A101GNY9</accession>
<gene>
    <name evidence="1" type="ORF">XD82_0937</name>
    <name evidence="2" type="ORF">XE10_0450</name>
</gene>
<comment type="caution">
    <text evidence="1">The sequence shown here is derived from an EMBL/GenBank/DDBJ whole genome shotgun (WGS) entry which is preliminary data.</text>
</comment>
<dbReference type="AlphaFoldDB" id="A0A101GNY9"/>
<organism evidence="1 3">
    <name type="scientific">Methanoculleus marisnigri</name>
    <dbReference type="NCBI Taxonomy" id="2198"/>
    <lineage>
        <taxon>Archaea</taxon>
        <taxon>Methanobacteriati</taxon>
        <taxon>Methanobacteriota</taxon>
        <taxon>Stenosarchaea group</taxon>
        <taxon>Methanomicrobia</taxon>
        <taxon>Methanomicrobiales</taxon>
        <taxon>Methanomicrobiaceae</taxon>
        <taxon>Methanoculleus</taxon>
    </lineage>
</organism>
<proteinExistence type="predicted"/>
<dbReference type="EMBL" id="LGHE01000032">
    <property type="protein sequence ID" value="KUL03603.1"/>
    <property type="molecule type" value="Genomic_DNA"/>
</dbReference>
<name>A0A101GNY9_9EURY</name>
<dbReference type="Proteomes" id="UP000054598">
    <property type="component" value="Unassembled WGS sequence"/>
</dbReference>
<reference evidence="3 4" key="2">
    <citation type="journal article" date="2015" name="MBio">
        <title>Genome-Resolved Metagenomic Analysis Reveals Roles for Candidate Phyla and Other Microbial Community Members in Biogeochemical Transformations in Oil Reservoirs.</title>
        <authorList>
            <person name="Hu P."/>
            <person name="Tom L."/>
            <person name="Singh A."/>
            <person name="Thomas B.C."/>
            <person name="Baker B.J."/>
            <person name="Piceno Y.M."/>
            <person name="Andersen G.L."/>
            <person name="Banfield J.F."/>
        </authorList>
    </citation>
    <scope>NUCLEOTIDE SEQUENCE [LARGE SCALE GENOMIC DNA]</scope>
</reference>
<evidence type="ECO:0000313" key="3">
    <source>
        <dbReference type="Proteomes" id="UP000054323"/>
    </source>
</evidence>
<evidence type="ECO:0000313" key="4">
    <source>
        <dbReference type="Proteomes" id="UP000054598"/>
    </source>
</evidence>